<evidence type="ECO:0000313" key="2">
    <source>
        <dbReference type="EMBL" id="MFD2572224.1"/>
    </source>
</evidence>
<evidence type="ECO:0000313" key="3">
    <source>
        <dbReference type="Proteomes" id="UP001597469"/>
    </source>
</evidence>
<comment type="caution">
    <text evidence="2">The sequence shown here is derived from an EMBL/GenBank/DDBJ whole genome shotgun (WGS) entry which is preliminary data.</text>
</comment>
<evidence type="ECO:0000256" key="1">
    <source>
        <dbReference type="SAM" id="SignalP"/>
    </source>
</evidence>
<dbReference type="Proteomes" id="UP001597469">
    <property type="component" value="Unassembled WGS sequence"/>
</dbReference>
<name>A0ABW5M6B9_9BACT</name>
<reference evidence="3" key="1">
    <citation type="journal article" date="2019" name="Int. J. Syst. Evol. Microbiol.">
        <title>The Global Catalogue of Microorganisms (GCM) 10K type strain sequencing project: providing services to taxonomists for standard genome sequencing and annotation.</title>
        <authorList>
            <consortium name="The Broad Institute Genomics Platform"/>
            <consortium name="The Broad Institute Genome Sequencing Center for Infectious Disease"/>
            <person name="Wu L."/>
            <person name="Ma J."/>
        </authorList>
    </citation>
    <scope>NUCLEOTIDE SEQUENCE [LARGE SCALE GENOMIC DNA]</scope>
    <source>
        <strain evidence="3">KCTC 42805</strain>
    </source>
</reference>
<proteinExistence type="predicted"/>
<feature type="chain" id="PRO_5045615888" evidence="1">
    <location>
        <begin position="23"/>
        <end position="238"/>
    </location>
</feature>
<protein>
    <submittedName>
        <fullName evidence="2">Uncharacterized protein</fullName>
    </submittedName>
</protein>
<accession>A0ABW5M6B9</accession>
<keyword evidence="3" id="KW-1185">Reference proteome</keyword>
<dbReference type="RefSeq" id="WP_381524413.1">
    <property type="nucleotide sequence ID" value="NZ_JBHULN010000009.1"/>
</dbReference>
<dbReference type="EMBL" id="JBHULN010000009">
    <property type="protein sequence ID" value="MFD2572224.1"/>
    <property type="molecule type" value="Genomic_DNA"/>
</dbReference>
<sequence length="238" mass="26925">MNLIGKAFFCSLIASLLSLQLAAQSSFREGILIYKTDTIKRLEAYPAGYIPSKTVVYKKGDLFRLEIWRTNPFTPGDIQKDIYIRNEKGTYLFGESSSTIKDTTDNMAIFMTYEDEKLFKSEQALLGVDTYTVEKVIQKVKWLNLPAKRVSLKGGEPGELLDAIVTDAIYVPIGTLFDPIRKLPGTALQFTINERGWSTRYTAISLKSEPVKDSLFQINSSYKLMNLSEMSRQIESTK</sequence>
<feature type="signal peptide" evidence="1">
    <location>
        <begin position="1"/>
        <end position="22"/>
    </location>
</feature>
<organism evidence="2 3">
    <name type="scientific">Spirosoma soli</name>
    <dbReference type="NCBI Taxonomy" id="1770529"/>
    <lineage>
        <taxon>Bacteria</taxon>
        <taxon>Pseudomonadati</taxon>
        <taxon>Bacteroidota</taxon>
        <taxon>Cytophagia</taxon>
        <taxon>Cytophagales</taxon>
        <taxon>Cytophagaceae</taxon>
        <taxon>Spirosoma</taxon>
    </lineage>
</organism>
<keyword evidence="1" id="KW-0732">Signal</keyword>
<gene>
    <name evidence="2" type="ORF">ACFSUS_16395</name>
</gene>